<name>A0AAN8K1B3_PATCE</name>
<evidence type="ECO:0000256" key="2">
    <source>
        <dbReference type="SAM" id="Coils"/>
    </source>
</evidence>
<dbReference type="GO" id="GO:0042157">
    <property type="term" value="P:lipoprotein metabolic process"/>
    <property type="evidence" value="ECO:0007669"/>
    <property type="project" value="InterPro"/>
</dbReference>
<reference evidence="4 5" key="1">
    <citation type="submission" date="2024-01" db="EMBL/GenBank/DDBJ databases">
        <title>The genome of the rayed Mediterranean limpet Patella caerulea (Linnaeus, 1758).</title>
        <authorList>
            <person name="Anh-Thu Weber A."/>
            <person name="Halstead-Nussloch G."/>
        </authorList>
    </citation>
    <scope>NUCLEOTIDE SEQUENCE [LARGE SCALE GENOMIC DNA]</scope>
    <source>
        <strain evidence="4">AATW-2023a</strain>
        <tissue evidence="4">Whole specimen</tissue>
    </source>
</reference>
<comment type="similarity">
    <text evidence="1">Belongs to the apolipoprotein L family.</text>
</comment>
<accession>A0AAN8K1B3</accession>
<dbReference type="Pfam" id="PF05461">
    <property type="entry name" value="ApoL"/>
    <property type="match status" value="1"/>
</dbReference>
<dbReference type="Proteomes" id="UP001347796">
    <property type="component" value="Unassembled WGS sequence"/>
</dbReference>
<organism evidence="4 5">
    <name type="scientific">Patella caerulea</name>
    <name type="common">Rayed Mediterranean limpet</name>
    <dbReference type="NCBI Taxonomy" id="87958"/>
    <lineage>
        <taxon>Eukaryota</taxon>
        <taxon>Metazoa</taxon>
        <taxon>Spiralia</taxon>
        <taxon>Lophotrochozoa</taxon>
        <taxon>Mollusca</taxon>
        <taxon>Gastropoda</taxon>
        <taxon>Patellogastropoda</taxon>
        <taxon>Patelloidea</taxon>
        <taxon>Patellidae</taxon>
        <taxon>Patella</taxon>
    </lineage>
</organism>
<sequence>MDCVKVMLVLIGWLFRKSDNENEIIYKIQKHRDDFVRFVSRRQKTIFFLSVLTDELDRDKKKIRASKIASSVGGFVSAGLTIAGAVTLPTVFGAPLIAAGGVVGALSSATSVGGSVADKVLSVKTKQKCNKALVDDDAAVKDYQKSSQIVRDLIVLSAKSVSPVGPIAATVVKIFKFTDLAIDATGAAAKGLPIVGAVLSVITLPIDIATLISNAVDIHKSNPHQISIGIRKQIEELQDEMKDLQIKHDEEQDELDNILYNIQHPSMTASEVFTYIGLIVMLIVLNVSKIVLLFGLDCLDGYSSYMDSPIPKAW</sequence>
<evidence type="ECO:0000313" key="5">
    <source>
        <dbReference type="Proteomes" id="UP001347796"/>
    </source>
</evidence>
<evidence type="ECO:0000256" key="1">
    <source>
        <dbReference type="ARBA" id="ARBA00010090"/>
    </source>
</evidence>
<keyword evidence="3" id="KW-1133">Transmembrane helix</keyword>
<feature type="coiled-coil region" evidence="2">
    <location>
        <begin position="227"/>
        <end position="261"/>
    </location>
</feature>
<dbReference type="GO" id="GO:0008289">
    <property type="term" value="F:lipid binding"/>
    <property type="evidence" value="ECO:0007669"/>
    <property type="project" value="InterPro"/>
</dbReference>
<keyword evidence="2" id="KW-0175">Coiled coil</keyword>
<keyword evidence="3" id="KW-0472">Membrane</keyword>
<protein>
    <submittedName>
        <fullName evidence="4">Uncharacterized protein</fullName>
    </submittedName>
</protein>
<keyword evidence="5" id="KW-1185">Reference proteome</keyword>
<comment type="caution">
    <text evidence="4">The sequence shown here is derived from an EMBL/GenBank/DDBJ whole genome shotgun (WGS) entry which is preliminary data.</text>
</comment>
<evidence type="ECO:0000256" key="3">
    <source>
        <dbReference type="SAM" id="Phobius"/>
    </source>
</evidence>
<dbReference type="GO" id="GO:0005576">
    <property type="term" value="C:extracellular region"/>
    <property type="evidence" value="ECO:0007669"/>
    <property type="project" value="InterPro"/>
</dbReference>
<proteinExistence type="inferred from homology"/>
<dbReference type="EMBL" id="JAZGQO010000006">
    <property type="protein sequence ID" value="KAK6184158.1"/>
    <property type="molecule type" value="Genomic_DNA"/>
</dbReference>
<dbReference type="GO" id="GO:0006869">
    <property type="term" value="P:lipid transport"/>
    <property type="evidence" value="ECO:0007669"/>
    <property type="project" value="InterPro"/>
</dbReference>
<gene>
    <name evidence="4" type="ORF">SNE40_006681</name>
</gene>
<keyword evidence="3" id="KW-0812">Transmembrane</keyword>
<dbReference type="InterPro" id="IPR008405">
    <property type="entry name" value="ApoL"/>
</dbReference>
<dbReference type="PANTHER" id="PTHR14096">
    <property type="entry name" value="APOLIPOPROTEIN L"/>
    <property type="match status" value="1"/>
</dbReference>
<feature type="transmembrane region" description="Helical" evidence="3">
    <location>
        <begin position="68"/>
        <end position="88"/>
    </location>
</feature>
<evidence type="ECO:0000313" key="4">
    <source>
        <dbReference type="EMBL" id="KAK6184158.1"/>
    </source>
</evidence>
<dbReference type="GO" id="GO:0016020">
    <property type="term" value="C:membrane"/>
    <property type="evidence" value="ECO:0007669"/>
    <property type="project" value="TreeGrafter"/>
</dbReference>
<feature type="transmembrane region" description="Helical" evidence="3">
    <location>
        <begin position="272"/>
        <end position="296"/>
    </location>
</feature>
<dbReference type="AlphaFoldDB" id="A0AAN8K1B3"/>
<feature type="transmembrane region" description="Helical" evidence="3">
    <location>
        <begin position="94"/>
        <end position="117"/>
    </location>
</feature>
<dbReference type="PANTHER" id="PTHR14096:SF28">
    <property type="entry name" value="APOLIPOPROTEIN L, 1-RELATED"/>
    <property type="match status" value="1"/>
</dbReference>